<dbReference type="SUPFAM" id="SSF48371">
    <property type="entry name" value="ARM repeat"/>
    <property type="match status" value="1"/>
</dbReference>
<evidence type="ECO:0008006" key="3">
    <source>
        <dbReference type="Google" id="ProtNLM"/>
    </source>
</evidence>
<keyword evidence="2" id="KW-1185">Reference proteome</keyword>
<accession>A0A163WG92</accession>
<dbReference type="RefSeq" id="WP_038986838.1">
    <property type="nucleotide sequence ID" value="NZ_JWJO01000035.1"/>
</dbReference>
<protein>
    <recommendedName>
        <fullName evidence="3">HEAT repeat-containing protein</fullName>
    </recommendedName>
</protein>
<evidence type="ECO:0000313" key="2">
    <source>
        <dbReference type="Proteomes" id="UP000076630"/>
    </source>
</evidence>
<reference evidence="1 2" key="1">
    <citation type="submission" date="2016-01" db="EMBL/GenBank/DDBJ databases">
        <title>Whole genome sequencing of Myroides marinus L41.</title>
        <authorList>
            <person name="Hong K.W."/>
        </authorList>
    </citation>
    <scope>NUCLEOTIDE SEQUENCE [LARGE SCALE GENOMIC DNA]</scope>
    <source>
        <strain evidence="1 2">L41</strain>
    </source>
</reference>
<name>A0A163WG92_9FLAO</name>
<dbReference type="OrthoDB" id="697008at2"/>
<dbReference type="Proteomes" id="UP000076630">
    <property type="component" value="Unassembled WGS sequence"/>
</dbReference>
<dbReference type="EMBL" id="LQNU01000077">
    <property type="protein sequence ID" value="KZE76313.1"/>
    <property type="molecule type" value="Genomic_DNA"/>
</dbReference>
<comment type="caution">
    <text evidence="1">The sequence shown here is derived from an EMBL/GenBank/DDBJ whole genome shotgun (WGS) entry which is preliminary data.</text>
</comment>
<gene>
    <name evidence="1" type="ORF">AV926_16025</name>
</gene>
<proteinExistence type="predicted"/>
<organism evidence="1 2">
    <name type="scientific">Myroides marinus</name>
    <dbReference type="NCBI Taxonomy" id="703342"/>
    <lineage>
        <taxon>Bacteria</taxon>
        <taxon>Pseudomonadati</taxon>
        <taxon>Bacteroidota</taxon>
        <taxon>Flavobacteriia</taxon>
        <taxon>Flavobacteriales</taxon>
        <taxon>Flavobacteriaceae</taxon>
        <taxon>Myroides</taxon>
    </lineage>
</organism>
<dbReference type="AlphaFoldDB" id="A0A163WG92"/>
<evidence type="ECO:0000313" key="1">
    <source>
        <dbReference type="EMBL" id="KZE76313.1"/>
    </source>
</evidence>
<dbReference type="InterPro" id="IPR016024">
    <property type="entry name" value="ARM-type_fold"/>
</dbReference>
<sequence>MEYNSNNYNEILKALDLPTFWEGRLKSKTTKKSAHSLRMLDHLGENVSGTAISHKLYSENTNVRKHAKSIFMKFSSYDSFKFLENDFDREFNALDEVRIHTSLVKRHNTKPLPLLMRWVNVAKNDNYKAFLISQIAFFKQEESASDLLKLYQETNTIVVKRAVVETLGGFGYKPASSVFMEDFNYVDRSIQSTIVDSLGSIGGEDTLSFLEKLYFATENKELLISILSTVYTIDTDKTTYNRIKAQIDSDFEKQIIGYVELGAN</sequence>